<reference evidence="4 5" key="1">
    <citation type="submission" date="2018-05" db="EMBL/GenBank/DDBJ databases">
        <title>The draft genome of strain NS-104.</title>
        <authorList>
            <person name="Hang P."/>
            <person name="Jiang J."/>
        </authorList>
    </citation>
    <scope>NUCLEOTIDE SEQUENCE [LARGE SCALE GENOMIC DNA]</scope>
    <source>
        <strain evidence="4 5">NS-104</strain>
    </source>
</reference>
<evidence type="ECO:0000256" key="2">
    <source>
        <dbReference type="SAM" id="MobiDB-lite"/>
    </source>
</evidence>
<keyword evidence="5" id="KW-1185">Reference proteome</keyword>
<dbReference type="Proteomes" id="UP000245252">
    <property type="component" value="Unassembled WGS sequence"/>
</dbReference>
<evidence type="ECO:0000313" key="5">
    <source>
        <dbReference type="Proteomes" id="UP000245252"/>
    </source>
</evidence>
<dbReference type="AlphaFoldDB" id="A0A2U2DG04"/>
<feature type="domain" description="Phage tail tape measure protein" evidence="3">
    <location>
        <begin position="291"/>
        <end position="465"/>
    </location>
</feature>
<dbReference type="EMBL" id="QFBC01000029">
    <property type="protein sequence ID" value="PWE52255.1"/>
    <property type="molecule type" value="Genomic_DNA"/>
</dbReference>
<feature type="compositionally biased region" description="Polar residues" evidence="2">
    <location>
        <begin position="734"/>
        <end position="746"/>
    </location>
</feature>
<comment type="caution">
    <text evidence="4">The sequence shown here is derived from an EMBL/GenBank/DDBJ whole genome shotgun (WGS) entry which is preliminary data.</text>
</comment>
<gene>
    <name evidence="4" type="ORF">DEM27_31910</name>
</gene>
<evidence type="ECO:0000313" key="4">
    <source>
        <dbReference type="EMBL" id="PWE52255.1"/>
    </source>
</evidence>
<sequence length="777" mass="81102">MSDMDVSLKLRLVNQLSRPAEEAERDLKELQKAVEQLGRTKGGSGLSDDLAKVGRQADSAKGKIGAIEDEANKLRQAIGRTGDGFSGLTVDATKAEGAVRQISEEATHAKLAIQRIGEGFGNFKGEANTAEGALRGLQTEANETKVAIGKIDDNAFGNLKSDAAGAREAIASIGREATETKNKLDQVRMHDGAGVPYRRHDGVTGVRGPGIGAAAYERSGLDAYLPLNAGVGYMVGGAIASGGVIAGDAIRRAAQDEFTSDQLMVMGGYSEQDQAVYDRLLAQIGARKGVGSQNAMNVFGTLMAGGLGSQDAAAMTENAIIFSKATQASTEDAANTTGALRNTFGISADQMMGAYDAIAIGGKAGKFEVKDIAKHFPSIASKMSALGEDGMSGTRLLVALGQAIGKRTGNSDETAVNFENMLGKFRAQDFIKNAKGFGINPEKTLNSAVIEGKSPVLALLQEIKTKVGTDGFKLAKLMPDVQSLAGLEAALAGLEDVTGLMKEMEGNPGAVMEDFVKATDNASSAFDRFSANVAAKATYLASYALPPLTAAMNAMSNAMEGEDSGGFWQGALDAVMRGIPGIGPVKHLTGFADIENSGLRAIIESFFGSSEKKHGGLSPDERDEEKARPSGQQRLLFGRGPADPDFDFRQDMGINLRGTAEQSMGGYNEALAAEGEKAKAEAQGIADYIKSILGFTVSPTISPTYVSPGGVGGAQPTSGTGEKHSSVTSSQSSNVKLTQHISSPNSRVAALRAQREADRSVRMAQSRAFSDMGPRTA</sequence>
<protein>
    <recommendedName>
        <fullName evidence="3">Phage tail tape measure protein domain-containing protein</fullName>
    </recommendedName>
</protein>
<accession>A0A2U2DG04</accession>
<feature type="region of interest" description="Disordered" evidence="2">
    <location>
        <begin position="611"/>
        <end position="647"/>
    </location>
</feature>
<feature type="region of interest" description="Disordered" evidence="2">
    <location>
        <begin position="707"/>
        <end position="777"/>
    </location>
</feature>
<dbReference type="InterPro" id="IPR010090">
    <property type="entry name" value="Phage_tape_meas"/>
</dbReference>
<dbReference type="OrthoDB" id="8019720at2"/>
<name>A0A2U2DG04_9HYPH</name>
<organism evidence="4 5">
    <name type="scientific">Metarhizobium album</name>
    <dbReference type="NCBI Taxonomy" id="2182425"/>
    <lineage>
        <taxon>Bacteria</taxon>
        <taxon>Pseudomonadati</taxon>
        <taxon>Pseudomonadota</taxon>
        <taxon>Alphaproteobacteria</taxon>
        <taxon>Hyphomicrobiales</taxon>
        <taxon>Rhizobiaceae</taxon>
        <taxon>Metarhizobium</taxon>
    </lineage>
</organism>
<feature type="coiled-coil region" evidence="1">
    <location>
        <begin position="13"/>
        <end position="77"/>
    </location>
</feature>
<dbReference type="Pfam" id="PF10145">
    <property type="entry name" value="PhageMin_Tail"/>
    <property type="match status" value="1"/>
</dbReference>
<proteinExistence type="predicted"/>
<evidence type="ECO:0000256" key="1">
    <source>
        <dbReference type="SAM" id="Coils"/>
    </source>
</evidence>
<keyword evidence="1" id="KW-0175">Coiled coil</keyword>
<evidence type="ECO:0000259" key="3">
    <source>
        <dbReference type="Pfam" id="PF10145"/>
    </source>
</evidence>
<dbReference type="RefSeq" id="WP_109462272.1">
    <property type="nucleotide sequence ID" value="NZ_QFBC01000029.1"/>
</dbReference>